<evidence type="ECO:0000256" key="3">
    <source>
        <dbReference type="ARBA" id="ARBA00022692"/>
    </source>
</evidence>
<dbReference type="OrthoDB" id="418595at2759"/>
<organism evidence="8 9">
    <name type="scientific">Caenorhabditis angaria</name>
    <dbReference type="NCBI Taxonomy" id="860376"/>
    <lineage>
        <taxon>Eukaryota</taxon>
        <taxon>Metazoa</taxon>
        <taxon>Ecdysozoa</taxon>
        <taxon>Nematoda</taxon>
        <taxon>Chromadorea</taxon>
        <taxon>Rhabditida</taxon>
        <taxon>Rhabditina</taxon>
        <taxon>Rhabditomorpha</taxon>
        <taxon>Rhabditoidea</taxon>
        <taxon>Rhabditidae</taxon>
        <taxon>Peloderinae</taxon>
        <taxon>Caenorhabditis</taxon>
    </lineage>
</organism>
<evidence type="ECO:0000259" key="7">
    <source>
        <dbReference type="Pfam" id="PF01694"/>
    </source>
</evidence>
<accession>A0A9P1J4U4</accession>
<comment type="caution">
    <text evidence="8">The sequence shown here is derived from an EMBL/GenBank/DDBJ whole genome shotgun (WGS) entry which is preliminary data.</text>
</comment>
<keyword evidence="5 6" id="KW-0472">Membrane</keyword>
<name>A0A9P1J4U4_9PELO</name>
<evidence type="ECO:0000256" key="6">
    <source>
        <dbReference type="SAM" id="Phobius"/>
    </source>
</evidence>
<dbReference type="GO" id="GO:0004252">
    <property type="term" value="F:serine-type endopeptidase activity"/>
    <property type="evidence" value="ECO:0007669"/>
    <property type="project" value="InterPro"/>
</dbReference>
<dbReference type="InterPro" id="IPR022764">
    <property type="entry name" value="Peptidase_S54_rhomboid_dom"/>
</dbReference>
<reference evidence="8" key="1">
    <citation type="submission" date="2022-11" db="EMBL/GenBank/DDBJ databases">
        <authorList>
            <person name="Kikuchi T."/>
        </authorList>
    </citation>
    <scope>NUCLEOTIDE SEQUENCE</scope>
    <source>
        <strain evidence="8">PS1010</strain>
    </source>
</reference>
<proteinExistence type="inferred from homology"/>
<feature type="domain" description="Peptidase S54 rhomboid" evidence="7">
    <location>
        <begin position="125"/>
        <end position="268"/>
    </location>
</feature>
<keyword evidence="9" id="KW-1185">Reference proteome</keyword>
<dbReference type="GO" id="GO:0016020">
    <property type="term" value="C:membrane"/>
    <property type="evidence" value="ECO:0007669"/>
    <property type="project" value="UniProtKB-SubCell"/>
</dbReference>
<evidence type="ECO:0000313" key="9">
    <source>
        <dbReference type="Proteomes" id="UP001152747"/>
    </source>
</evidence>
<dbReference type="Gene3D" id="1.20.1540.10">
    <property type="entry name" value="Rhomboid-like"/>
    <property type="match status" value="1"/>
</dbReference>
<dbReference type="PANTHER" id="PTHR45840">
    <property type="entry name" value="RHOMBOID-RELATED PROTEIN"/>
    <property type="match status" value="1"/>
</dbReference>
<comment type="similarity">
    <text evidence="2">Belongs to the peptidase S54 family.</text>
</comment>
<evidence type="ECO:0000256" key="4">
    <source>
        <dbReference type="ARBA" id="ARBA00022989"/>
    </source>
</evidence>
<dbReference type="EMBL" id="CANHGI010000006">
    <property type="protein sequence ID" value="CAI5455753.1"/>
    <property type="molecule type" value="Genomic_DNA"/>
</dbReference>
<sequence>MLLSPLMSPEYIEPPLELNVNSENLEAGNTEDLEKTNGIEKILKTIAKCVTTKSQRTVIFSKIDHDWVKSLPFFMISTTLLQIAVFAYFWSIYYFQLSFHPYEGMYFYGGCFTSIFTYDPNYPYQLWRWLTNSLNHAGYYHISKNMAVQITLGMAQETAFGFKKIAPLYLGGVVFSQILKLAFSAKAGYGCGASGGDYALIFAQVANLIKNWEDIPYQKVQSVILAAHVLADPIEDFFNYLSDGYLIYAHKLHLFAAIYGLLYGFFIIYYKEEGNKWSGTRMLFLSLYGGVLAIATCYILIFPAPYP</sequence>
<dbReference type="AlphaFoldDB" id="A0A9P1J4U4"/>
<dbReference type="Proteomes" id="UP001152747">
    <property type="component" value="Unassembled WGS sequence"/>
</dbReference>
<comment type="subcellular location">
    <subcellularLocation>
        <location evidence="1">Membrane</location>
        <topology evidence="1">Multi-pass membrane protein</topology>
    </subcellularLocation>
</comment>
<evidence type="ECO:0000313" key="8">
    <source>
        <dbReference type="EMBL" id="CAI5455753.1"/>
    </source>
</evidence>
<protein>
    <recommendedName>
        <fullName evidence="7">Peptidase S54 rhomboid domain-containing protein</fullName>
    </recommendedName>
</protein>
<keyword evidence="4 6" id="KW-1133">Transmembrane helix</keyword>
<dbReference type="Pfam" id="PF01694">
    <property type="entry name" value="Rhomboid"/>
    <property type="match status" value="1"/>
</dbReference>
<feature type="transmembrane region" description="Helical" evidence="6">
    <location>
        <begin position="282"/>
        <end position="301"/>
    </location>
</feature>
<keyword evidence="3 6" id="KW-0812">Transmembrane</keyword>
<dbReference type="SUPFAM" id="SSF144091">
    <property type="entry name" value="Rhomboid-like"/>
    <property type="match status" value="1"/>
</dbReference>
<dbReference type="InterPro" id="IPR035952">
    <property type="entry name" value="Rhomboid-like_sf"/>
</dbReference>
<evidence type="ECO:0000256" key="2">
    <source>
        <dbReference type="ARBA" id="ARBA00009045"/>
    </source>
</evidence>
<dbReference type="InterPro" id="IPR051739">
    <property type="entry name" value="Rhomboid_IM_Serine_Proteases"/>
</dbReference>
<feature type="transmembrane region" description="Helical" evidence="6">
    <location>
        <begin position="71"/>
        <end position="95"/>
    </location>
</feature>
<feature type="transmembrane region" description="Helical" evidence="6">
    <location>
        <begin position="252"/>
        <end position="270"/>
    </location>
</feature>
<evidence type="ECO:0000256" key="5">
    <source>
        <dbReference type="ARBA" id="ARBA00023136"/>
    </source>
</evidence>
<evidence type="ECO:0000256" key="1">
    <source>
        <dbReference type="ARBA" id="ARBA00004141"/>
    </source>
</evidence>
<gene>
    <name evidence="8" type="ORF">CAMP_LOCUS18390</name>
</gene>
<dbReference type="PANTHER" id="PTHR45840:SF2">
    <property type="entry name" value="PROTEIN RHOMBOID-RELATED"/>
    <property type="match status" value="1"/>
</dbReference>